<dbReference type="PANTHER" id="PTHR24061:SF422">
    <property type="entry name" value="G-PROTEIN COUPLED RECEPTORS FAMILY 3 PROFILE DOMAIN-CONTAINING PROTEIN"/>
    <property type="match status" value="1"/>
</dbReference>
<keyword evidence="15" id="KW-1185">Reference proteome</keyword>
<accession>A0A674BS38</accession>
<evidence type="ECO:0000256" key="4">
    <source>
        <dbReference type="ARBA" id="ARBA00022729"/>
    </source>
</evidence>
<gene>
    <name evidence="14" type="primary">LOC115172162</name>
</gene>
<dbReference type="AlphaFoldDB" id="A0A674BS38"/>
<evidence type="ECO:0000259" key="13">
    <source>
        <dbReference type="PROSITE" id="PS50259"/>
    </source>
</evidence>
<dbReference type="InterPro" id="IPR000337">
    <property type="entry name" value="GPCR_3"/>
</dbReference>
<reference evidence="14" key="1">
    <citation type="submission" date="2025-08" db="UniProtKB">
        <authorList>
            <consortium name="Ensembl"/>
        </authorList>
    </citation>
    <scope>IDENTIFICATION</scope>
</reference>
<dbReference type="SUPFAM" id="SSF53822">
    <property type="entry name" value="Periplasmic binding protein-like I"/>
    <property type="match status" value="1"/>
</dbReference>
<organism evidence="14 15">
    <name type="scientific">Salmo trutta</name>
    <name type="common">Brown trout</name>
    <dbReference type="NCBI Taxonomy" id="8032"/>
    <lineage>
        <taxon>Eukaryota</taxon>
        <taxon>Metazoa</taxon>
        <taxon>Chordata</taxon>
        <taxon>Craniata</taxon>
        <taxon>Vertebrata</taxon>
        <taxon>Euteleostomi</taxon>
        <taxon>Actinopterygii</taxon>
        <taxon>Neopterygii</taxon>
        <taxon>Teleostei</taxon>
        <taxon>Protacanthopterygii</taxon>
        <taxon>Salmoniformes</taxon>
        <taxon>Salmonidae</taxon>
        <taxon>Salmoninae</taxon>
        <taxon>Salmo</taxon>
    </lineage>
</organism>
<evidence type="ECO:0000313" key="14">
    <source>
        <dbReference type="Ensembl" id="ENSSTUP00000074027.1"/>
    </source>
</evidence>
<evidence type="ECO:0000256" key="2">
    <source>
        <dbReference type="ARBA" id="ARBA00022475"/>
    </source>
</evidence>
<evidence type="ECO:0000256" key="11">
    <source>
        <dbReference type="SAM" id="Phobius"/>
    </source>
</evidence>
<keyword evidence="9" id="KW-0325">Glycoprotein</keyword>
<proteinExistence type="predicted"/>
<evidence type="ECO:0000256" key="10">
    <source>
        <dbReference type="ARBA" id="ARBA00023224"/>
    </source>
</evidence>
<evidence type="ECO:0000256" key="5">
    <source>
        <dbReference type="ARBA" id="ARBA00022989"/>
    </source>
</evidence>
<dbReference type="InterPro" id="IPR001828">
    <property type="entry name" value="ANF_lig-bd_rcpt"/>
</dbReference>
<evidence type="ECO:0000313" key="15">
    <source>
        <dbReference type="Proteomes" id="UP000472277"/>
    </source>
</evidence>
<feature type="transmembrane region" description="Helical" evidence="11">
    <location>
        <begin position="768"/>
        <end position="790"/>
    </location>
</feature>
<evidence type="ECO:0000256" key="8">
    <source>
        <dbReference type="ARBA" id="ARBA00023170"/>
    </source>
</evidence>
<feature type="domain" description="G-protein coupled receptors family 3 profile" evidence="13">
    <location>
        <begin position="548"/>
        <end position="803"/>
    </location>
</feature>
<keyword evidence="2" id="KW-1003">Cell membrane</keyword>
<dbReference type="PRINTS" id="PR00248">
    <property type="entry name" value="GPCRMGR"/>
</dbReference>
<feature type="transmembrane region" description="Helical" evidence="11">
    <location>
        <begin position="547"/>
        <end position="572"/>
    </location>
</feature>
<dbReference type="InterPro" id="IPR017978">
    <property type="entry name" value="GPCR_3_C"/>
</dbReference>
<dbReference type="Pfam" id="PF01094">
    <property type="entry name" value="ANF_receptor"/>
    <property type="match status" value="1"/>
</dbReference>
<evidence type="ECO:0000256" key="9">
    <source>
        <dbReference type="ARBA" id="ARBA00023180"/>
    </source>
</evidence>
<dbReference type="InParanoid" id="A0A674BS38"/>
<protein>
    <submittedName>
        <fullName evidence="14">G-protein coupled receptor family C group 6 member A-like</fullName>
    </submittedName>
</protein>
<reference evidence="14" key="2">
    <citation type="submission" date="2025-09" db="UniProtKB">
        <authorList>
            <consortium name="Ensembl"/>
        </authorList>
    </citation>
    <scope>IDENTIFICATION</scope>
</reference>
<evidence type="ECO:0000256" key="12">
    <source>
        <dbReference type="SAM" id="SignalP"/>
    </source>
</evidence>
<feature type="transmembrane region" description="Helical" evidence="11">
    <location>
        <begin position="617"/>
        <end position="640"/>
    </location>
</feature>
<dbReference type="Proteomes" id="UP000472277">
    <property type="component" value="Chromosome 33"/>
</dbReference>
<keyword evidence="8" id="KW-0675">Receptor</keyword>
<name>A0A674BS38_SALTR</name>
<dbReference type="GO" id="GO:0005886">
    <property type="term" value="C:plasma membrane"/>
    <property type="evidence" value="ECO:0007669"/>
    <property type="project" value="UniProtKB-SubCell"/>
</dbReference>
<evidence type="ECO:0000256" key="1">
    <source>
        <dbReference type="ARBA" id="ARBA00004651"/>
    </source>
</evidence>
<feature type="transmembrane region" description="Helical" evidence="11">
    <location>
        <begin position="584"/>
        <end position="605"/>
    </location>
</feature>
<dbReference type="PROSITE" id="PS50259">
    <property type="entry name" value="G_PROTEIN_RECEP_F3_4"/>
    <property type="match status" value="1"/>
</dbReference>
<feature type="transmembrane region" description="Helical" evidence="11">
    <location>
        <begin position="661"/>
        <end position="681"/>
    </location>
</feature>
<dbReference type="GeneTree" id="ENSGT00940000158416"/>
<dbReference type="OMA" id="QTIGEYS"/>
<keyword evidence="7 11" id="KW-0472">Membrane</keyword>
<keyword evidence="5 11" id="KW-1133">Transmembrane helix</keyword>
<feature type="signal peptide" evidence="12">
    <location>
        <begin position="1"/>
        <end position="19"/>
    </location>
</feature>
<keyword evidence="4 12" id="KW-0732">Signal</keyword>
<keyword evidence="10" id="KW-0807">Transducer</keyword>
<dbReference type="Gene3D" id="3.40.50.2300">
    <property type="match status" value="2"/>
</dbReference>
<feature type="chain" id="PRO_5025349601" evidence="12">
    <location>
        <begin position="20"/>
        <end position="841"/>
    </location>
</feature>
<dbReference type="Ensembl" id="ENSSTUT00000078643.1">
    <property type="protein sequence ID" value="ENSSTUP00000074027.1"/>
    <property type="gene ID" value="ENSSTUG00000032456.1"/>
</dbReference>
<dbReference type="InterPro" id="IPR000068">
    <property type="entry name" value="GPCR_3_Ca_sens_rcpt-rel"/>
</dbReference>
<evidence type="ECO:0000256" key="7">
    <source>
        <dbReference type="ARBA" id="ARBA00023136"/>
    </source>
</evidence>
<evidence type="ECO:0000256" key="6">
    <source>
        <dbReference type="ARBA" id="ARBA00023040"/>
    </source>
</evidence>
<comment type="subcellular location">
    <subcellularLocation>
        <location evidence="1">Cell membrane</location>
        <topology evidence="1">Multi-pass membrane protein</topology>
    </subcellularLocation>
</comment>
<dbReference type="GO" id="GO:0004930">
    <property type="term" value="F:G protein-coupled receptor activity"/>
    <property type="evidence" value="ECO:0007669"/>
    <property type="project" value="UniProtKB-KW"/>
</dbReference>
<evidence type="ECO:0000256" key="3">
    <source>
        <dbReference type="ARBA" id="ARBA00022692"/>
    </source>
</evidence>
<sequence>KYTMWVLLLLIVTVTSIVSEPSCSVNNNPRHIYVPGDVVVGGLFPVYLQVETNGSTIPPQKTCIDYDVQMFLRSQVMIYAIQEINRSQMLPNVSVGYEIYDTCGDVTNTIRATLSMMEDIQGQGVKPNVTKPHVKVVIGESYSENSIAVARLLALPSVAQISYSSTSELLSRKCKFPSFLRTVSSDEHQTIAIAELVRHLNWESVGVIGSDDEYGKYGAERLIDLFNDRKLCVDFKEILSANFLLNGTRMQTELAMLMSKIRSSSAEAIVIFTAELNVRIILKEVLRMGIRRIWIACDTWSTNKEFSKMPDIQKVGRVFGFIPKRNKVPGFHDYVRDSMFQSKAHNSFIHEFMCHYPPCPDSLVDESYIDEDESYYIYLAVKVVAQGLRSLLNCNNVRCCSLFIFSWLCPQLLEELKRVNFRVDNTTHIAFDEHGDPTTGYDIVEWNMSDSENRIITVGEYRPNEPIQIREHLIREFENVTVSLPILNQCFKYYKVHGYYHKYHILSYLVQSSGKKCMACHPKSEYTSSDMDRCLMKTIDYLGWTDAFTIVLLSFDVLGIVVSLLVTILFAVERRTPIVKSTGGYLSFLELLSLLTCFCCVSMFLGEPTKTTCLAGLPLFGMAFTVCVSCILANLLQIFVGFTFDLRVTVGDKLKRLNRPIAVVACCSAFQVAMCVLWLTYAPPFIVESSRFNEATILLECNIGSKTLFGAMLTYIALLAVVCFLFAFKGKQLPDLYKNASFVSISMMIFLVVWIVFIPVYINMSGKYQQAIEAAAILVSNYSVLCCHFAPKCYIMLFWKELNNENAITNYIRKHYEQKGMAVVNKYNPSNPPPPSPPKKI</sequence>
<dbReference type="FunFam" id="3.40.50.2300:FF:000016">
    <property type="entry name" value="Taste 1 receptor member 2"/>
    <property type="match status" value="1"/>
</dbReference>
<dbReference type="PANTHER" id="PTHR24061">
    <property type="entry name" value="CALCIUM-SENSING RECEPTOR-RELATED"/>
    <property type="match status" value="1"/>
</dbReference>
<keyword evidence="3 11" id="KW-0812">Transmembrane</keyword>
<dbReference type="Pfam" id="PF00003">
    <property type="entry name" value="7tm_3"/>
    <property type="match status" value="1"/>
</dbReference>
<feature type="transmembrane region" description="Helical" evidence="11">
    <location>
        <begin position="740"/>
        <end position="762"/>
    </location>
</feature>
<keyword evidence="6" id="KW-0297">G-protein coupled receptor</keyword>
<dbReference type="InterPro" id="IPR028082">
    <property type="entry name" value="Peripla_BP_I"/>
</dbReference>
<feature type="transmembrane region" description="Helical" evidence="11">
    <location>
        <begin position="708"/>
        <end position="728"/>
    </location>
</feature>